<dbReference type="EMBL" id="QWDC01000002">
    <property type="protein sequence ID" value="RFZ91969.1"/>
    <property type="molecule type" value="Genomic_DNA"/>
</dbReference>
<name>A0A372NTI1_9SPHI</name>
<protein>
    <recommendedName>
        <fullName evidence="4">Carboxypeptidase-like regulatory domain-containing protein</fullName>
    </recommendedName>
</protein>
<sequence>MRIKFLSFLAALLGLCTIANAQNGTIKGAIFKRISSERLSGVAVTNTKTSVFVMSDALGNFSISAAAGDTLEFNKSGFTPQKQAVSAYGGMVVYMQPEVQLGEVRVVGQTKKQEMNEIMNDYRKQGTFYNGKPPVLSMLTNPLTGIYELFGKTPGRAKRFAEYQKKELQASEVDKRYNKPFIMRITGETDTAKVQQFMNFYRPTYDDLKTWADYDLIQHTKTQWEYFQKNGGKDRLQKLY</sequence>
<evidence type="ECO:0000256" key="1">
    <source>
        <dbReference type="SAM" id="SignalP"/>
    </source>
</evidence>
<evidence type="ECO:0000313" key="2">
    <source>
        <dbReference type="EMBL" id="RFZ91969.1"/>
    </source>
</evidence>
<feature type="signal peptide" evidence="1">
    <location>
        <begin position="1"/>
        <end position="21"/>
    </location>
</feature>
<dbReference type="OrthoDB" id="789400at2"/>
<evidence type="ECO:0000313" key="3">
    <source>
        <dbReference type="Proteomes" id="UP000264217"/>
    </source>
</evidence>
<dbReference type="Gene3D" id="2.60.40.1120">
    <property type="entry name" value="Carboxypeptidase-like, regulatory domain"/>
    <property type="match status" value="1"/>
</dbReference>
<organism evidence="2 3">
    <name type="scientific">Mucilaginibacter conchicola</name>
    <dbReference type="NCBI Taxonomy" id="2303333"/>
    <lineage>
        <taxon>Bacteria</taxon>
        <taxon>Pseudomonadati</taxon>
        <taxon>Bacteroidota</taxon>
        <taxon>Sphingobacteriia</taxon>
        <taxon>Sphingobacteriales</taxon>
        <taxon>Sphingobacteriaceae</taxon>
        <taxon>Mucilaginibacter</taxon>
    </lineage>
</organism>
<dbReference type="RefSeq" id="WP_117391681.1">
    <property type="nucleotide sequence ID" value="NZ_QWDC01000002.1"/>
</dbReference>
<gene>
    <name evidence="2" type="ORF">D0C36_11005</name>
</gene>
<reference evidence="2 3" key="1">
    <citation type="submission" date="2018-08" db="EMBL/GenBank/DDBJ databases">
        <title>Mucilaginibacter sp. MYSH2.</title>
        <authorList>
            <person name="Seo T."/>
        </authorList>
    </citation>
    <scope>NUCLEOTIDE SEQUENCE [LARGE SCALE GENOMIC DNA]</scope>
    <source>
        <strain evidence="2 3">MYSH2</strain>
    </source>
</reference>
<keyword evidence="3" id="KW-1185">Reference proteome</keyword>
<dbReference type="InterPro" id="IPR008969">
    <property type="entry name" value="CarboxyPept-like_regulatory"/>
</dbReference>
<dbReference type="SUPFAM" id="SSF49464">
    <property type="entry name" value="Carboxypeptidase regulatory domain-like"/>
    <property type="match status" value="1"/>
</dbReference>
<comment type="caution">
    <text evidence="2">The sequence shown here is derived from an EMBL/GenBank/DDBJ whole genome shotgun (WGS) entry which is preliminary data.</text>
</comment>
<proteinExistence type="predicted"/>
<evidence type="ECO:0008006" key="4">
    <source>
        <dbReference type="Google" id="ProtNLM"/>
    </source>
</evidence>
<dbReference type="AlphaFoldDB" id="A0A372NTI1"/>
<keyword evidence="1" id="KW-0732">Signal</keyword>
<feature type="chain" id="PRO_5017060725" description="Carboxypeptidase-like regulatory domain-containing protein" evidence="1">
    <location>
        <begin position="22"/>
        <end position="240"/>
    </location>
</feature>
<dbReference type="Proteomes" id="UP000264217">
    <property type="component" value="Unassembled WGS sequence"/>
</dbReference>
<accession>A0A372NTI1</accession>